<reference evidence="1" key="1">
    <citation type="submission" date="2020-07" db="EMBL/GenBank/DDBJ databases">
        <title>Genome sequence and genetic diversity analysis of an under-domesticated orphan crop, white fonio (Digitaria exilis).</title>
        <authorList>
            <person name="Bennetzen J.L."/>
            <person name="Chen S."/>
            <person name="Ma X."/>
            <person name="Wang X."/>
            <person name="Yssel A.E.J."/>
            <person name="Chaluvadi S.R."/>
            <person name="Johnson M."/>
            <person name="Gangashetty P."/>
            <person name="Hamidou F."/>
            <person name="Sanogo M.D."/>
            <person name="Zwaenepoel A."/>
            <person name="Wallace J."/>
            <person name="Van De Peer Y."/>
            <person name="Van Deynze A."/>
        </authorList>
    </citation>
    <scope>NUCLEOTIDE SEQUENCE</scope>
    <source>
        <tissue evidence="1">Leaves</tissue>
    </source>
</reference>
<dbReference type="EMBL" id="JACEFO010001972">
    <property type="protein sequence ID" value="KAF8690828.1"/>
    <property type="molecule type" value="Genomic_DNA"/>
</dbReference>
<name>A0A835EG74_9POAL</name>
<evidence type="ECO:0000313" key="1">
    <source>
        <dbReference type="EMBL" id="KAF8690828.1"/>
    </source>
</evidence>
<dbReference type="Proteomes" id="UP000636709">
    <property type="component" value="Unassembled WGS sequence"/>
</dbReference>
<accession>A0A835EG74</accession>
<protein>
    <submittedName>
        <fullName evidence="1">Uncharacterized protein</fullName>
    </submittedName>
</protein>
<evidence type="ECO:0000313" key="2">
    <source>
        <dbReference type="Proteomes" id="UP000636709"/>
    </source>
</evidence>
<proteinExistence type="predicted"/>
<gene>
    <name evidence="1" type="ORF">HU200_041225</name>
</gene>
<comment type="caution">
    <text evidence="1">The sequence shown here is derived from an EMBL/GenBank/DDBJ whole genome shotgun (WGS) entry which is preliminary data.</text>
</comment>
<organism evidence="1 2">
    <name type="scientific">Digitaria exilis</name>
    <dbReference type="NCBI Taxonomy" id="1010633"/>
    <lineage>
        <taxon>Eukaryota</taxon>
        <taxon>Viridiplantae</taxon>
        <taxon>Streptophyta</taxon>
        <taxon>Embryophyta</taxon>
        <taxon>Tracheophyta</taxon>
        <taxon>Spermatophyta</taxon>
        <taxon>Magnoliopsida</taxon>
        <taxon>Liliopsida</taxon>
        <taxon>Poales</taxon>
        <taxon>Poaceae</taxon>
        <taxon>PACMAD clade</taxon>
        <taxon>Panicoideae</taxon>
        <taxon>Panicodae</taxon>
        <taxon>Paniceae</taxon>
        <taxon>Anthephorinae</taxon>
        <taxon>Digitaria</taxon>
    </lineage>
</organism>
<sequence>MDLALSSGRTDGSMVTPLVILHQRWWLQFRLVPATYI</sequence>
<dbReference type="AlphaFoldDB" id="A0A835EG74"/>
<keyword evidence="2" id="KW-1185">Reference proteome</keyword>